<proteinExistence type="predicted"/>
<feature type="transmembrane region" description="Helical" evidence="1">
    <location>
        <begin position="468"/>
        <end position="489"/>
    </location>
</feature>
<feature type="transmembrane region" description="Helical" evidence="1">
    <location>
        <begin position="156"/>
        <end position="183"/>
    </location>
</feature>
<dbReference type="PATRIC" id="fig|505345.6.peg.1122"/>
<keyword evidence="1" id="KW-1133">Transmembrane helix</keyword>
<feature type="transmembrane region" description="Helical" evidence="1">
    <location>
        <begin position="297"/>
        <end position="316"/>
    </location>
</feature>
<feature type="transmembrane region" description="Helical" evidence="1">
    <location>
        <begin position="337"/>
        <end position="356"/>
    </location>
</feature>
<accession>A0A1A7PSX4</accession>
<protein>
    <submittedName>
        <fullName evidence="2">Transporter</fullName>
    </submittedName>
</protein>
<dbReference type="STRING" id="505345.QV06_05475"/>
<dbReference type="Proteomes" id="UP000092626">
    <property type="component" value="Unassembled WGS sequence"/>
</dbReference>
<evidence type="ECO:0000313" key="2">
    <source>
        <dbReference type="EMBL" id="OBX04827.1"/>
    </source>
</evidence>
<feature type="transmembrane region" description="Helical" evidence="1">
    <location>
        <begin position="122"/>
        <end position="149"/>
    </location>
</feature>
<gene>
    <name evidence="2" type="ORF">QV06_05475</name>
</gene>
<organism evidence="2 3">
    <name type="scientific">Gallibacterium genomosp. 3</name>
    <dbReference type="NCBI Taxonomy" id="505345"/>
    <lineage>
        <taxon>Bacteria</taxon>
        <taxon>Pseudomonadati</taxon>
        <taxon>Pseudomonadota</taxon>
        <taxon>Gammaproteobacteria</taxon>
        <taxon>Pasteurellales</taxon>
        <taxon>Pasteurellaceae</taxon>
        <taxon>Gallibacterium</taxon>
    </lineage>
</organism>
<evidence type="ECO:0000313" key="3">
    <source>
        <dbReference type="Proteomes" id="UP000092626"/>
    </source>
</evidence>
<feature type="transmembrane region" description="Helical" evidence="1">
    <location>
        <begin position="256"/>
        <end position="277"/>
    </location>
</feature>
<feature type="transmembrane region" description="Helical" evidence="1">
    <location>
        <begin position="20"/>
        <end position="41"/>
    </location>
</feature>
<comment type="caution">
    <text evidence="2">The sequence shown here is derived from an EMBL/GenBank/DDBJ whole genome shotgun (WGS) entry which is preliminary data.</text>
</comment>
<keyword evidence="1" id="KW-0812">Transmembrane</keyword>
<reference evidence="2 3" key="1">
    <citation type="submission" date="2014-11" db="EMBL/GenBank/DDBJ databases">
        <title>Pan-genome of Gallibacterium spp.</title>
        <authorList>
            <person name="Kudirkiene E."/>
            <person name="Bojesen A.M."/>
        </authorList>
    </citation>
    <scope>NUCLEOTIDE SEQUENCE [LARGE SCALE GENOMIC DNA]</scope>
    <source>
        <strain evidence="2 3">59/S3/89</strain>
    </source>
</reference>
<dbReference type="GO" id="GO:0015558">
    <property type="term" value="F:secondary active p-aminobenzoyl-glutamate transmembrane transporter activity"/>
    <property type="evidence" value="ECO:0007669"/>
    <property type="project" value="InterPro"/>
</dbReference>
<dbReference type="PANTHER" id="PTHR30282">
    <property type="entry name" value="P-AMINOBENZOYL GLUTAMATE TRANSPORTER"/>
    <property type="match status" value="1"/>
</dbReference>
<dbReference type="PANTHER" id="PTHR30282:SF0">
    <property type="entry name" value="P-AMINOBENZOYL-GLUTAMATE TRANSPORT PROTEIN"/>
    <property type="match status" value="1"/>
</dbReference>
<dbReference type="Pfam" id="PF03806">
    <property type="entry name" value="ABG_transport"/>
    <property type="match status" value="1"/>
</dbReference>
<dbReference type="GO" id="GO:1902604">
    <property type="term" value="P:p-aminobenzoyl-glutamate transmembrane transport"/>
    <property type="evidence" value="ECO:0007669"/>
    <property type="project" value="InterPro"/>
</dbReference>
<feature type="transmembrane region" description="Helical" evidence="1">
    <location>
        <begin position="203"/>
        <end position="223"/>
    </location>
</feature>
<feature type="transmembrane region" description="Helical" evidence="1">
    <location>
        <begin position="376"/>
        <end position="397"/>
    </location>
</feature>
<sequence>MMATTSKTFADRIEHLGNKIPHPFFLFIYLCIAIAIISLFLSNSSVIHPATQKVVAVKNIISTEGLLYILNSTVQNFISFKPLGLVLCMMIAIGFMQEVGLASAAIKALLLNTPKKLVTASIFLVGIIGNLASDAAFILVPPLAGIIFLATKRNPVVGVAAGFVAVAAGFTANIFIAGTDVLLSGITNEVIKSVSDKQITPVANWYFMLVSVPFLVITCTFITEKIIEPRFAHQLDDIQKTHTQDIHDVTGQEYKALKITGIFALAFILLLILFIYPDSSPLRNKSGGLVPSPLLNGIIPILITFFLSCSLLFGFIAKKLNSAEDIPEFMAKSLRGAGSYIVLVFVIAQFIAWFNWTNLSTYLAITLANFFMHLNFPPIVMLAGLTLSAAAINLIVFSGSAQWAMMAPVFVPVFVLLGIEPEAIQMAYRIGDSTTNVISLTNSYMPMILAIIAQYSNKVRFGTFLAMMLPYAIILLFSWMALFLIYYALGLPIGPM</sequence>
<feature type="transmembrane region" description="Helical" evidence="1">
    <location>
        <begin position="437"/>
        <end position="456"/>
    </location>
</feature>
<keyword evidence="1" id="KW-0472">Membrane</keyword>
<name>A0A1A7PSX4_9PAST</name>
<dbReference type="InterPro" id="IPR004697">
    <property type="entry name" value="AbgT"/>
</dbReference>
<dbReference type="AlphaFoldDB" id="A0A1A7PSX4"/>
<feature type="transmembrane region" description="Helical" evidence="1">
    <location>
        <begin position="85"/>
        <end position="110"/>
    </location>
</feature>
<dbReference type="EMBL" id="JTJR01000019">
    <property type="protein sequence ID" value="OBX04827.1"/>
    <property type="molecule type" value="Genomic_DNA"/>
</dbReference>
<evidence type="ECO:0000256" key="1">
    <source>
        <dbReference type="SAM" id="Phobius"/>
    </source>
</evidence>